<dbReference type="Proteomes" id="UP001596160">
    <property type="component" value="Unassembled WGS sequence"/>
</dbReference>
<organism evidence="3 4">
    <name type="scientific">Streptomyces amakusaensis</name>
    <dbReference type="NCBI Taxonomy" id="67271"/>
    <lineage>
        <taxon>Bacteria</taxon>
        <taxon>Bacillati</taxon>
        <taxon>Actinomycetota</taxon>
        <taxon>Actinomycetes</taxon>
        <taxon>Kitasatosporales</taxon>
        <taxon>Streptomycetaceae</taxon>
        <taxon>Streptomyces</taxon>
    </lineage>
</organism>
<proteinExistence type="predicted"/>
<keyword evidence="2" id="KW-0472">Membrane</keyword>
<evidence type="ECO:0000256" key="2">
    <source>
        <dbReference type="SAM" id="Phobius"/>
    </source>
</evidence>
<feature type="region of interest" description="Disordered" evidence="1">
    <location>
        <begin position="1"/>
        <end position="31"/>
    </location>
</feature>
<feature type="transmembrane region" description="Helical" evidence="2">
    <location>
        <begin position="104"/>
        <end position="128"/>
    </location>
</feature>
<feature type="transmembrane region" description="Helical" evidence="2">
    <location>
        <begin position="183"/>
        <end position="202"/>
    </location>
</feature>
<sequence>MTENGESSESSKGNKSGDGIRSGEAAGDTGGGRGGGLSRFGSLPVAGAVLTGIVAAYMALVAFGNITDFGTNREFVRHVLAMDTTFRDEDVMWRAIESRALADVAYVGIIVWETLAAAVLLGAVWLWVRGLRRGTRGDIGPARRTTTLGLLMVLLLFGLGFIVIGGEWFQMWQSSDWNGLEPAGRNVMLAAFVLVLIHLPGARGNGEGERTP</sequence>
<accession>A0ABW0AKJ9</accession>
<gene>
    <name evidence="3" type="ORF">ACFPRH_10630</name>
</gene>
<dbReference type="EMBL" id="JBHSKP010000005">
    <property type="protein sequence ID" value="MFC5152189.1"/>
    <property type="molecule type" value="Genomic_DNA"/>
</dbReference>
<evidence type="ECO:0000313" key="4">
    <source>
        <dbReference type="Proteomes" id="UP001596160"/>
    </source>
</evidence>
<reference evidence="4" key="1">
    <citation type="journal article" date="2019" name="Int. J. Syst. Evol. Microbiol.">
        <title>The Global Catalogue of Microorganisms (GCM) 10K type strain sequencing project: providing services to taxonomists for standard genome sequencing and annotation.</title>
        <authorList>
            <consortium name="The Broad Institute Genomics Platform"/>
            <consortium name="The Broad Institute Genome Sequencing Center for Infectious Disease"/>
            <person name="Wu L."/>
            <person name="Ma J."/>
        </authorList>
    </citation>
    <scope>NUCLEOTIDE SEQUENCE [LARGE SCALE GENOMIC DNA]</scope>
    <source>
        <strain evidence="4">PCU 266</strain>
    </source>
</reference>
<feature type="transmembrane region" description="Helical" evidence="2">
    <location>
        <begin position="148"/>
        <end position="171"/>
    </location>
</feature>
<keyword evidence="4" id="KW-1185">Reference proteome</keyword>
<feature type="compositionally biased region" description="Low complexity" evidence="1">
    <location>
        <begin position="1"/>
        <end position="14"/>
    </location>
</feature>
<keyword evidence="2" id="KW-1133">Transmembrane helix</keyword>
<evidence type="ECO:0000313" key="3">
    <source>
        <dbReference type="EMBL" id="MFC5152189.1"/>
    </source>
</evidence>
<dbReference type="InterPro" id="IPR018681">
    <property type="entry name" value="DUF2165_transmembrane"/>
</dbReference>
<protein>
    <submittedName>
        <fullName evidence="3">DUF2165 domain-containing protein</fullName>
    </submittedName>
</protein>
<dbReference type="Pfam" id="PF09933">
    <property type="entry name" value="DUF2165"/>
    <property type="match status" value="1"/>
</dbReference>
<keyword evidence="2" id="KW-0812">Transmembrane</keyword>
<dbReference type="RefSeq" id="WP_344477602.1">
    <property type="nucleotide sequence ID" value="NZ_BAAASB010000008.1"/>
</dbReference>
<evidence type="ECO:0000256" key="1">
    <source>
        <dbReference type="SAM" id="MobiDB-lite"/>
    </source>
</evidence>
<name>A0ABW0AKJ9_9ACTN</name>
<feature type="transmembrane region" description="Helical" evidence="2">
    <location>
        <begin position="43"/>
        <end position="66"/>
    </location>
</feature>
<comment type="caution">
    <text evidence="3">The sequence shown here is derived from an EMBL/GenBank/DDBJ whole genome shotgun (WGS) entry which is preliminary data.</text>
</comment>